<feature type="compositionally biased region" description="Polar residues" evidence="1">
    <location>
        <begin position="178"/>
        <end position="235"/>
    </location>
</feature>
<dbReference type="AlphaFoldDB" id="A0AA89BUS3"/>
<name>A0AA89BUS3_PINIB</name>
<comment type="caution">
    <text evidence="3">The sequence shown here is derived from an EMBL/GenBank/DDBJ whole genome shotgun (WGS) entry which is preliminary data.</text>
</comment>
<dbReference type="EMBL" id="VSWD01000007">
    <property type="protein sequence ID" value="KAK3096808.1"/>
    <property type="molecule type" value="Genomic_DNA"/>
</dbReference>
<keyword evidence="4" id="KW-1185">Reference proteome</keyword>
<feature type="compositionally biased region" description="Basic residues" evidence="1">
    <location>
        <begin position="240"/>
        <end position="254"/>
    </location>
</feature>
<feature type="compositionally biased region" description="Basic and acidic residues" evidence="1">
    <location>
        <begin position="255"/>
        <end position="272"/>
    </location>
</feature>
<feature type="region of interest" description="Disordered" evidence="1">
    <location>
        <begin position="1"/>
        <end position="360"/>
    </location>
</feature>
<proteinExistence type="predicted"/>
<feature type="domain" description="AF-9 ANC1 homology" evidence="2">
    <location>
        <begin position="442"/>
        <end position="500"/>
    </location>
</feature>
<dbReference type="Gene3D" id="1.20.1270.290">
    <property type="match status" value="1"/>
</dbReference>
<feature type="compositionally biased region" description="Acidic residues" evidence="1">
    <location>
        <begin position="30"/>
        <end position="40"/>
    </location>
</feature>
<evidence type="ECO:0000313" key="3">
    <source>
        <dbReference type="EMBL" id="KAK3096808.1"/>
    </source>
</evidence>
<dbReference type="InterPro" id="IPR040930">
    <property type="entry name" value="AF-9_AHD"/>
</dbReference>
<dbReference type="Pfam" id="PF17793">
    <property type="entry name" value="AHD"/>
    <property type="match status" value="1"/>
</dbReference>
<feature type="compositionally biased region" description="Acidic residues" evidence="1">
    <location>
        <begin position="108"/>
        <end position="118"/>
    </location>
</feature>
<dbReference type="Proteomes" id="UP001186944">
    <property type="component" value="Unassembled WGS sequence"/>
</dbReference>
<evidence type="ECO:0000313" key="4">
    <source>
        <dbReference type="Proteomes" id="UP001186944"/>
    </source>
</evidence>
<gene>
    <name evidence="3" type="ORF">FSP39_003514</name>
</gene>
<feature type="compositionally biased region" description="Basic and acidic residues" evidence="1">
    <location>
        <begin position="279"/>
        <end position="360"/>
    </location>
</feature>
<feature type="compositionally biased region" description="Acidic residues" evidence="1">
    <location>
        <begin position="52"/>
        <end position="78"/>
    </location>
</feature>
<sequence>MKRLSNSTPESMSLPKKAKLGDFRVTSSDESSDNSDDEHEEMVKSIIQDLDSHDEDDDVDEEEMDDDGDEKVSDEEDEIGRSPDVNMEYRPAPVQSSRSALDRLMDQFSDDEEDEDNVLDPNLPPLSSPLQNPSPASSVPSLKESPASHRSSASSSSRHPKTSHYSPSSLSQKSTSSVHDQPTSRKSSSTVHDQPSYHKNSSSTAAYDQPTSHKNSSSANDQLASRNLSSSAHDQPSSHKSSKSKHDKEKRRHSKDVTARSDAVKGTSHDVDENIMPQRVEEKLSTETTSIKEKYEEYSVKSSKQENIKQKNKDSKEKDKAVKQIKTDCKNRRESDSKHRIKHEKVNEEKEPKREKLSVKNEQDYYHTSRDDQIQSVEKDSMKIEKKGYEAEVKPPDISSPYIKNEKEFEKDYMAMNGVDRCEEMEELKHLGKAPNGEDLCTLITLYQKLESTQDVMLLQKVIQEIQKTGLYKINESCETFDFDLCELDSSTVEILKNYLCAS</sequence>
<evidence type="ECO:0000259" key="2">
    <source>
        <dbReference type="Pfam" id="PF17793"/>
    </source>
</evidence>
<feature type="compositionally biased region" description="Low complexity" evidence="1">
    <location>
        <begin position="166"/>
        <end position="177"/>
    </location>
</feature>
<feature type="compositionally biased region" description="Low complexity" evidence="1">
    <location>
        <begin position="128"/>
        <end position="138"/>
    </location>
</feature>
<accession>A0AA89BUS3</accession>
<reference evidence="3" key="1">
    <citation type="submission" date="2019-08" db="EMBL/GenBank/DDBJ databases">
        <title>The improved chromosome-level genome for the pearl oyster Pinctada fucata martensii using PacBio sequencing and Hi-C.</title>
        <authorList>
            <person name="Zheng Z."/>
        </authorList>
    </citation>
    <scope>NUCLEOTIDE SEQUENCE</scope>
    <source>
        <strain evidence="3">ZZ-2019</strain>
        <tissue evidence="3">Adductor muscle</tissue>
    </source>
</reference>
<organism evidence="3 4">
    <name type="scientific">Pinctada imbricata</name>
    <name type="common">Atlantic pearl-oyster</name>
    <name type="synonym">Pinctada martensii</name>
    <dbReference type="NCBI Taxonomy" id="66713"/>
    <lineage>
        <taxon>Eukaryota</taxon>
        <taxon>Metazoa</taxon>
        <taxon>Spiralia</taxon>
        <taxon>Lophotrochozoa</taxon>
        <taxon>Mollusca</taxon>
        <taxon>Bivalvia</taxon>
        <taxon>Autobranchia</taxon>
        <taxon>Pteriomorphia</taxon>
        <taxon>Pterioida</taxon>
        <taxon>Pterioidea</taxon>
        <taxon>Pteriidae</taxon>
        <taxon>Pinctada</taxon>
    </lineage>
</organism>
<evidence type="ECO:0000256" key="1">
    <source>
        <dbReference type="SAM" id="MobiDB-lite"/>
    </source>
</evidence>
<protein>
    <recommendedName>
        <fullName evidence="2">AF-9 ANC1 homology domain-containing protein</fullName>
    </recommendedName>
</protein>
<feature type="compositionally biased region" description="Polar residues" evidence="1">
    <location>
        <begin position="1"/>
        <end position="11"/>
    </location>
</feature>
<feature type="compositionally biased region" description="Low complexity" evidence="1">
    <location>
        <begin position="148"/>
        <end position="157"/>
    </location>
</feature>